<accession>G7WPX0</accession>
<dbReference type="KEGG" id="mhi:Mhar_1641"/>
<sequence>MLSSRSGWNTLIRYSPAGSISQAKSKEWLKEADTIYNSVVVPMRLDGVI</sequence>
<protein>
    <submittedName>
        <fullName evidence="1">HEPN domain protein</fullName>
    </submittedName>
</protein>
<dbReference type="Proteomes" id="UP000005877">
    <property type="component" value="Chromosome"/>
</dbReference>
<reference evidence="1 2" key="1">
    <citation type="journal article" date="2012" name="PLoS ONE">
        <title>The genome characteristics and predicted function of methyl-group oxidation pathway in the obligate aceticlastic methanogens, Methanosaeta spp.</title>
        <authorList>
            <person name="Zhu J."/>
            <person name="Zheng H."/>
            <person name="Ai G."/>
            <person name="Zhang G."/>
            <person name="Liu D."/>
            <person name="Liu X."/>
            <person name="Dong X."/>
        </authorList>
    </citation>
    <scope>NUCLEOTIDE SEQUENCE [LARGE SCALE GENOMIC DNA]</scope>
    <source>
        <strain evidence="1 2">6Ac</strain>
    </source>
</reference>
<keyword evidence="2" id="KW-1185">Reference proteome</keyword>
<evidence type="ECO:0000313" key="2">
    <source>
        <dbReference type="Proteomes" id="UP000005877"/>
    </source>
</evidence>
<organism evidence="1 2">
    <name type="scientific">Methanothrix harundinacea (strain 6Ac)</name>
    <name type="common">Methanosaeta harundinacea</name>
    <dbReference type="NCBI Taxonomy" id="1110509"/>
    <lineage>
        <taxon>Archaea</taxon>
        <taxon>Methanobacteriati</taxon>
        <taxon>Methanobacteriota</taxon>
        <taxon>Stenosarchaea group</taxon>
        <taxon>Methanomicrobia</taxon>
        <taxon>Methanotrichales</taxon>
        <taxon>Methanotrichaceae</taxon>
        <taxon>Methanothrix</taxon>
    </lineage>
</organism>
<proteinExistence type="predicted"/>
<dbReference type="EMBL" id="CP003117">
    <property type="protein sequence ID" value="AET65001.1"/>
    <property type="molecule type" value="Genomic_DNA"/>
</dbReference>
<dbReference type="AlphaFoldDB" id="G7WPX0"/>
<dbReference type="STRING" id="1110509.Mhar_1641"/>
<gene>
    <name evidence="1" type="ordered locus">Mhar_1641</name>
</gene>
<dbReference type="HOGENOM" id="CLU_3130837_0_0_2"/>
<evidence type="ECO:0000313" key="1">
    <source>
        <dbReference type="EMBL" id="AET65001.1"/>
    </source>
</evidence>
<name>G7WPX0_METH6</name>